<feature type="compositionally biased region" description="Basic residues" evidence="2">
    <location>
        <begin position="480"/>
        <end position="489"/>
    </location>
</feature>
<evidence type="ECO:0000313" key="4">
    <source>
        <dbReference type="Proteomes" id="UP000076154"/>
    </source>
</evidence>
<organism evidence="3 4">
    <name type="scientific">Hypsizygus marmoreus</name>
    <name type="common">White beech mushroom</name>
    <name type="synonym">Agaricus marmoreus</name>
    <dbReference type="NCBI Taxonomy" id="39966"/>
    <lineage>
        <taxon>Eukaryota</taxon>
        <taxon>Fungi</taxon>
        <taxon>Dikarya</taxon>
        <taxon>Basidiomycota</taxon>
        <taxon>Agaricomycotina</taxon>
        <taxon>Agaricomycetes</taxon>
        <taxon>Agaricomycetidae</taxon>
        <taxon>Agaricales</taxon>
        <taxon>Tricholomatineae</taxon>
        <taxon>Lyophyllaceae</taxon>
        <taxon>Hypsizygus</taxon>
    </lineage>
</organism>
<feature type="region of interest" description="Disordered" evidence="2">
    <location>
        <begin position="398"/>
        <end position="447"/>
    </location>
</feature>
<gene>
    <name evidence="3" type="ORF">Hypma_004115</name>
</gene>
<proteinExistence type="predicted"/>
<dbReference type="OrthoDB" id="2800708at2759"/>
<sequence length="775" mass="87117">MVRNPDSDHAVTTDTEAEITHFKTQIQAYQARISFLQQQQLVTLDALDQLQRQQRDDLEEELKARRKIQERLWMLKRKVKEVEVEKDDLRDAVLELVHEVEARQKNLASWLPSRLHLSSCLAPPEQRHPFGTTNVPKDLDSQQLSYAGSIIRALTHDLHLERQAHAATQARVHLLEAQVASRDAQIDAWIQHPEAWILGPISPISSRSRSRSRKRRERLTIERAKSLEGREISTVLDQSLQNNRILELEVRNLEMTLEQARLNAGANSIVPFLSSLQSSSSPVPSRGRSKSTRRNAPQTPPRTLHSDLPNTAHIPSLHAPLPPRLSSLTHAPSPGPSKVSRKRRPSIHSSPERPPTPRQGPSSAAWLLQSLERQIHALSAQIDAFKDERETLRRVIMERRGRSGDEDEEIEDAHAKSGEAHGIDATSVGEGPPFVGTGVETVERPPFADRSEYKREWELHSLRIDRSVQTSEPEPELDRRRRLHRRRHDLRLPNDQHDHPHMGPVEHAPPIEEYERATPQRGVYRDLEGQIHALAIQIDAFQDERESLWHVVAREREGGRGRVSRVLDGGADEGRFGDDIDGTGANDLETGGGNEPGRGVAHEEHIVVTHEEPANDTQAPADGFSGENNPEKYVSEDGEQSMDLETPPFPPVLVLPTVTDPNSNRNPIPSPDLQVLPPLPPEVNPQHHSPSPSRSRSSSRRHLVHSPHPRARHRLPRRNHGHGAMSDPGPRLLGSEEEGDGLDEEEGVEGDPQIRMIPPRIPSLSRSRSPSPTWP</sequence>
<feature type="coiled-coil region" evidence="1">
    <location>
        <begin position="65"/>
        <end position="99"/>
    </location>
</feature>
<accession>A0A369K947</accession>
<keyword evidence="4" id="KW-1185">Reference proteome</keyword>
<feature type="region of interest" description="Disordered" evidence="2">
    <location>
        <begin position="275"/>
        <end position="363"/>
    </location>
</feature>
<evidence type="ECO:0000256" key="2">
    <source>
        <dbReference type="SAM" id="MobiDB-lite"/>
    </source>
</evidence>
<feature type="compositionally biased region" description="Basic and acidic residues" evidence="2">
    <location>
        <begin position="490"/>
        <end position="501"/>
    </location>
</feature>
<dbReference type="InParanoid" id="A0A369K947"/>
<feature type="coiled-coil region" evidence="1">
    <location>
        <begin position="368"/>
        <end position="395"/>
    </location>
</feature>
<feature type="compositionally biased region" description="Low complexity" evidence="2">
    <location>
        <begin position="750"/>
        <end position="775"/>
    </location>
</feature>
<comment type="caution">
    <text evidence="3">The sequence shown here is derived from an EMBL/GenBank/DDBJ whole genome shotgun (WGS) entry which is preliminary data.</text>
</comment>
<feature type="region of interest" description="Disordered" evidence="2">
    <location>
        <begin position="467"/>
        <end position="507"/>
    </location>
</feature>
<feature type="compositionally biased region" description="Acidic residues" evidence="2">
    <location>
        <begin position="735"/>
        <end position="749"/>
    </location>
</feature>
<feature type="compositionally biased region" description="Low complexity" evidence="2">
    <location>
        <begin position="686"/>
        <end position="696"/>
    </location>
</feature>
<feature type="compositionally biased region" description="Basic residues" evidence="2">
    <location>
        <begin position="697"/>
        <end position="721"/>
    </location>
</feature>
<dbReference type="Proteomes" id="UP000076154">
    <property type="component" value="Unassembled WGS sequence"/>
</dbReference>
<protein>
    <submittedName>
        <fullName evidence="3">Uncharacterized protein</fullName>
    </submittedName>
</protein>
<feature type="region of interest" description="Disordered" evidence="2">
    <location>
        <begin position="563"/>
        <end position="584"/>
    </location>
</feature>
<feature type="region of interest" description="Disordered" evidence="2">
    <location>
        <begin position="611"/>
        <end position="775"/>
    </location>
</feature>
<dbReference type="AlphaFoldDB" id="A0A369K947"/>
<evidence type="ECO:0000256" key="1">
    <source>
        <dbReference type="SAM" id="Coils"/>
    </source>
</evidence>
<keyword evidence="1" id="KW-0175">Coiled coil</keyword>
<feature type="compositionally biased region" description="Basic and acidic residues" evidence="2">
    <location>
        <begin position="412"/>
        <end position="422"/>
    </location>
</feature>
<dbReference type="EMBL" id="LUEZ02000016">
    <property type="protein sequence ID" value="RDB27436.1"/>
    <property type="molecule type" value="Genomic_DNA"/>
</dbReference>
<dbReference type="STRING" id="39966.A0A369K947"/>
<feature type="compositionally biased region" description="Low complexity" evidence="2">
    <location>
        <begin position="275"/>
        <end position="286"/>
    </location>
</feature>
<feature type="coiled-coil region" evidence="1">
    <location>
        <begin position="236"/>
        <end position="263"/>
    </location>
</feature>
<reference evidence="3" key="1">
    <citation type="submission" date="2018-04" db="EMBL/GenBank/DDBJ databases">
        <title>Whole genome sequencing of Hypsizygus marmoreus.</title>
        <authorList>
            <person name="Choi I.-G."/>
            <person name="Min B."/>
            <person name="Kim J.-G."/>
            <person name="Kim S."/>
            <person name="Oh Y.-L."/>
            <person name="Kong W.-S."/>
            <person name="Park H."/>
            <person name="Jeong J."/>
            <person name="Song E.-S."/>
        </authorList>
    </citation>
    <scope>NUCLEOTIDE SEQUENCE [LARGE SCALE GENOMIC DNA]</scope>
    <source>
        <strain evidence="3">51987-8</strain>
    </source>
</reference>
<name>A0A369K947_HYPMA</name>
<evidence type="ECO:0000313" key="3">
    <source>
        <dbReference type="EMBL" id="RDB27436.1"/>
    </source>
</evidence>